<accession>A0A7T8EFW5</accession>
<gene>
    <name evidence="1" type="ORF">D7032_21690</name>
</gene>
<evidence type="ECO:0000313" key="1">
    <source>
        <dbReference type="EMBL" id="QQO85652.1"/>
    </source>
</evidence>
<organism evidence="1">
    <name type="scientific">Shewanella algae</name>
    <dbReference type="NCBI Taxonomy" id="38313"/>
    <lineage>
        <taxon>Bacteria</taxon>
        <taxon>Pseudomonadati</taxon>
        <taxon>Pseudomonadota</taxon>
        <taxon>Gammaproteobacteria</taxon>
        <taxon>Alteromonadales</taxon>
        <taxon>Shewanellaceae</taxon>
        <taxon>Shewanella</taxon>
    </lineage>
</organism>
<sequence>MSKTLKLIAPWVEHLCIPIRNGANAHTLLDFNRFRYRGVPKTHEIKLGNVQLLDRDDIAQRMFIAITGKEDVSPATKGNIFLAARRHFAFCDAQTPPLQPLSETAYVKELEYNSIRQRRGEIKDSTESRKRADLSSLYQWQDLSIKNIKPLKIRHSGCSQTEPTRGYSDADLKLLLPLLRSIFKQLYQQFIVDPQLHFQASPNEKTMVFSWKGNDYPVSGGASKIFYAATFLLSYYTWSNSTVLYSLRRPQTSTHAISSNWYQMPAFKRRAFKTVTVELGDHGRIEIPKYATQFFDQLLIASKLVDPSPNGLLLPAYSYRSKKVQMMSGSLLNDFKAKWFTKNFPMTDERGEILWPVPRRFRATGSHLTLALKSTLEAAILLDNTPRTIALAYSSGNPHENDLMNRDTSQTLEQIVRDRQSVELAKQKVREAQKVEVLAYEAYIRRASPPTRSAHGSYCKEPRGAMAEKFTSRARAHGLITESENLACADLIKCWSCGHQVLVESVTDLWCALSFRECIEESACLHIDNAHYKKNFGEALAKIDLRLKQLSPKVVQQARRKLADEGRHPLWMDIDSVNIS</sequence>
<dbReference type="EMBL" id="CP032664">
    <property type="protein sequence ID" value="QQO85652.1"/>
    <property type="molecule type" value="Genomic_DNA"/>
</dbReference>
<name>A0A7T8EFW5_9GAMM</name>
<reference evidence="1" key="1">
    <citation type="submission" date="2018-09" db="EMBL/GenBank/DDBJ databases">
        <title>Genome sequencing and analysis.</title>
        <authorList>
            <person name="Huang Y.-T."/>
        </authorList>
    </citation>
    <scope>NUCLEOTIDE SEQUENCE</scope>
    <source>
        <strain evidence="1">HIDE</strain>
    </source>
</reference>
<dbReference type="RefSeq" id="WP_345861392.1">
    <property type="nucleotide sequence ID" value="NZ_CP032664.1"/>
</dbReference>
<protein>
    <submittedName>
        <fullName evidence="1">Uncharacterized protein</fullName>
    </submittedName>
</protein>
<dbReference type="AlphaFoldDB" id="A0A7T8EFW5"/>
<proteinExistence type="predicted"/>